<dbReference type="InterPro" id="IPR054608">
    <property type="entry name" value="SYY-like_C"/>
</dbReference>
<protein>
    <recommendedName>
        <fullName evidence="11">Tyrosine--tRNA ligase</fullName>
        <ecNumber evidence="11">6.1.1.1</ecNumber>
    </recommendedName>
    <alternativeName>
        <fullName evidence="11">Tyrosyl-tRNA synthetase</fullName>
        <shortName evidence="11">TyrRS</shortName>
    </alternativeName>
</protein>
<feature type="binding site" evidence="11">
    <location>
        <position position="177"/>
    </location>
    <ligand>
        <name>L-tyrosine</name>
        <dbReference type="ChEBI" id="CHEBI:58315"/>
    </ligand>
</feature>
<comment type="subunit">
    <text evidence="11">Homodimer.</text>
</comment>
<accession>A0A0K6IJ32</accession>
<dbReference type="Proteomes" id="UP000182769">
    <property type="component" value="Unassembled WGS sequence"/>
</dbReference>
<keyword evidence="5 11" id="KW-0067">ATP-binding</keyword>
<dbReference type="Pfam" id="PF00579">
    <property type="entry name" value="tRNA-synt_1b"/>
    <property type="match status" value="1"/>
</dbReference>
<dbReference type="EMBL" id="CYHG01000002">
    <property type="protein sequence ID" value="CUB03110.1"/>
    <property type="molecule type" value="Genomic_DNA"/>
</dbReference>
<dbReference type="InterPro" id="IPR024107">
    <property type="entry name" value="Tyr-tRNA-ligase_bac_1"/>
</dbReference>
<dbReference type="InterPro" id="IPR002305">
    <property type="entry name" value="aa-tRNA-synth_Ic"/>
</dbReference>
<evidence type="ECO:0000256" key="12">
    <source>
        <dbReference type="PROSITE-ProRule" id="PRU00182"/>
    </source>
</evidence>
<dbReference type="OrthoDB" id="9804243at2"/>
<dbReference type="NCBIfam" id="TIGR00234">
    <property type="entry name" value="tyrS"/>
    <property type="match status" value="1"/>
</dbReference>
<comment type="catalytic activity">
    <reaction evidence="9 11">
        <text>tRNA(Tyr) + L-tyrosine + ATP = L-tyrosyl-tRNA(Tyr) + AMP + diphosphate + H(+)</text>
        <dbReference type="Rhea" id="RHEA:10220"/>
        <dbReference type="Rhea" id="RHEA-COMP:9706"/>
        <dbReference type="Rhea" id="RHEA-COMP:9707"/>
        <dbReference type="ChEBI" id="CHEBI:15378"/>
        <dbReference type="ChEBI" id="CHEBI:30616"/>
        <dbReference type="ChEBI" id="CHEBI:33019"/>
        <dbReference type="ChEBI" id="CHEBI:58315"/>
        <dbReference type="ChEBI" id="CHEBI:78442"/>
        <dbReference type="ChEBI" id="CHEBI:78536"/>
        <dbReference type="ChEBI" id="CHEBI:456215"/>
        <dbReference type="EC" id="6.1.1.1"/>
    </reaction>
</comment>
<dbReference type="GO" id="GO:0005829">
    <property type="term" value="C:cytosol"/>
    <property type="evidence" value="ECO:0007669"/>
    <property type="project" value="TreeGrafter"/>
</dbReference>
<evidence type="ECO:0000256" key="6">
    <source>
        <dbReference type="ARBA" id="ARBA00022884"/>
    </source>
</evidence>
<dbReference type="HAMAP" id="MF_02006">
    <property type="entry name" value="Tyr_tRNA_synth_type1"/>
    <property type="match status" value="1"/>
</dbReference>
<keyword evidence="8 11" id="KW-0030">Aminoacyl-tRNA synthetase</keyword>
<evidence type="ECO:0000313" key="15">
    <source>
        <dbReference type="Proteomes" id="UP000182769"/>
    </source>
</evidence>
<dbReference type="GO" id="GO:0042803">
    <property type="term" value="F:protein homodimerization activity"/>
    <property type="evidence" value="ECO:0007669"/>
    <property type="project" value="UniProtKB-ARBA"/>
</dbReference>
<dbReference type="FunFam" id="3.40.50.620:FF:000008">
    <property type="entry name" value="Tyrosine--tRNA ligase"/>
    <property type="match status" value="1"/>
</dbReference>
<dbReference type="PROSITE" id="PS50889">
    <property type="entry name" value="S4"/>
    <property type="match status" value="1"/>
</dbReference>
<dbReference type="STRING" id="1137284.GCA_001418205_00956"/>
<comment type="function">
    <text evidence="11">Catalyzes the attachment of tyrosine to tRNA(Tyr) in a two-step reaction: tyrosine is first activated by ATP to form Tyr-AMP and then transferred to the acceptor end of tRNA(Tyr).</text>
</comment>
<evidence type="ECO:0000256" key="4">
    <source>
        <dbReference type="ARBA" id="ARBA00022741"/>
    </source>
</evidence>
<organism evidence="14 15">
    <name type="scientific">Marinomonas fungiae</name>
    <dbReference type="NCBI Taxonomy" id="1137284"/>
    <lineage>
        <taxon>Bacteria</taxon>
        <taxon>Pseudomonadati</taxon>
        <taxon>Pseudomonadota</taxon>
        <taxon>Gammaproteobacteria</taxon>
        <taxon>Oceanospirillales</taxon>
        <taxon>Oceanospirillaceae</taxon>
        <taxon>Marinomonas</taxon>
    </lineage>
</organism>
<dbReference type="InterPro" id="IPR036986">
    <property type="entry name" value="S4_RNA-bd_sf"/>
</dbReference>
<gene>
    <name evidence="11" type="primary">tyrS</name>
    <name evidence="14" type="ORF">Ga0061065_102452</name>
</gene>
<dbReference type="GO" id="GO:0004831">
    <property type="term" value="F:tyrosine-tRNA ligase activity"/>
    <property type="evidence" value="ECO:0007669"/>
    <property type="project" value="UniProtKB-UniRule"/>
</dbReference>
<evidence type="ECO:0000256" key="1">
    <source>
        <dbReference type="ARBA" id="ARBA00004496"/>
    </source>
</evidence>
<dbReference type="InterPro" id="IPR002307">
    <property type="entry name" value="Tyr-tRNA-ligase"/>
</dbReference>
<dbReference type="RefSeq" id="WP_055462069.1">
    <property type="nucleotide sequence ID" value="NZ_CYHG01000002.1"/>
</dbReference>
<dbReference type="Pfam" id="PF22421">
    <property type="entry name" value="SYY_C-terminal"/>
    <property type="match status" value="1"/>
</dbReference>
<keyword evidence="15" id="KW-1185">Reference proteome</keyword>
<comment type="subcellular location">
    <subcellularLocation>
        <location evidence="1 11">Cytoplasm</location>
    </subcellularLocation>
</comment>
<dbReference type="PROSITE" id="PS00178">
    <property type="entry name" value="AA_TRNA_LIGASE_I"/>
    <property type="match status" value="1"/>
</dbReference>
<evidence type="ECO:0000313" key="14">
    <source>
        <dbReference type="EMBL" id="CUB03110.1"/>
    </source>
</evidence>
<dbReference type="AlphaFoldDB" id="A0A0K6IJ32"/>
<dbReference type="Gene3D" id="3.10.290.10">
    <property type="entry name" value="RNA-binding S4 domain"/>
    <property type="match status" value="1"/>
</dbReference>
<dbReference type="Gene3D" id="3.40.50.620">
    <property type="entry name" value="HUPs"/>
    <property type="match status" value="1"/>
</dbReference>
<keyword evidence="7 11" id="KW-0648">Protein biosynthesis</keyword>
<dbReference type="PANTHER" id="PTHR11766">
    <property type="entry name" value="TYROSYL-TRNA SYNTHETASE"/>
    <property type="match status" value="1"/>
</dbReference>
<dbReference type="FunFam" id="1.10.240.10:FF:000001">
    <property type="entry name" value="Tyrosine--tRNA ligase"/>
    <property type="match status" value="1"/>
</dbReference>
<dbReference type="EC" id="6.1.1.1" evidence="11"/>
<evidence type="ECO:0000256" key="9">
    <source>
        <dbReference type="ARBA" id="ARBA00048248"/>
    </source>
</evidence>
<feature type="short sequence motif" description="'KMSKS' region" evidence="11">
    <location>
        <begin position="237"/>
        <end position="241"/>
    </location>
</feature>
<feature type="binding site" evidence="11">
    <location>
        <position position="39"/>
    </location>
    <ligand>
        <name>L-tyrosine</name>
        <dbReference type="ChEBI" id="CHEBI:58315"/>
    </ligand>
</feature>
<feature type="binding site" evidence="11">
    <location>
        <position position="181"/>
    </location>
    <ligand>
        <name>L-tyrosine</name>
        <dbReference type="ChEBI" id="CHEBI:58315"/>
    </ligand>
</feature>
<dbReference type="InterPro" id="IPR014729">
    <property type="entry name" value="Rossmann-like_a/b/a_fold"/>
</dbReference>
<name>A0A0K6IJ32_9GAMM</name>
<dbReference type="PANTHER" id="PTHR11766:SF0">
    <property type="entry name" value="TYROSINE--TRNA LIGASE, MITOCHONDRIAL"/>
    <property type="match status" value="1"/>
</dbReference>
<dbReference type="CDD" id="cd00805">
    <property type="entry name" value="TyrRS_core"/>
    <property type="match status" value="1"/>
</dbReference>
<evidence type="ECO:0000256" key="2">
    <source>
        <dbReference type="ARBA" id="ARBA00022490"/>
    </source>
</evidence>
<evidence type="ECO:0000256" key="5">
    <source>
        <dbReference type="ARBA" id="ARBA00022840"/>
    </source>
</evidence>
<keyword evidence="2 11" id="KW-0963">Cytoplasm</keyword>
<dbReference type="GO" id="GO:0005524">
    <property type="term" value="F:ATP binding"/>
    <property type="evidence" value="ECO:0007669"/>
    <property type="project" value="UniProtKB-UniRule"/>
</dbReference>
<feature type="short sequence motif" description="'HIGH' region" evidence="11">
    <location>
        <begin position="44"/>
        <end position="53"/>
    </location>
</feature>
<keyword evidence="6 12" id="KW-0694">RNA-binding</keyword>
<evidence type="ECO:0000256" key="7">
    <source>
        <dbReference type="ARBA" id="ARBA00022917"/>
    </source>
</evidence>
<dbReference type="InterPro" id="IPR001412">
    <property type="entry name" value="aa-tRNA-synth_I_CS"/>
</dbReference>
<dbReference type="PRINTS" id="PR01040">
    <property type="entry name" value="TRNASYNTHTYR"/>
</dbReference>
<evidence type="ECO:0000256" key="10">
    <source>
        <dbReference type="ARBA" id="ARBA00060965"/>
    </source>
</evidence>
<dbReference type="GO" id="GO:0006437">
    <property type="term" value="P:tyrosyl-tRNA aminoacylation"/>
    <property type="evidence" value="ECO:0007669"/>
    <property type="project" value="UniProtKB-UniRule"/>
</dbReference>
<comment type="similarity">
    <text evidence="10 11">Belongs to the class-I aminoacyl-tRNA synthetase family. TyrS type 1 subfamily.</text>
</comment>
<evidence type="ECO:0000259" key="13">
    <source>
        <dbReference type="Pfam" id="PF22421"/>
    </source>
</evidence>
<dbReference type="InterPro" id="IPR024088">
    <property type="entry name" value="Tyr-tRNA-ligase_bac-type"/>
</dbReference>
<proteinExistence type="inferred from homology"/>
<keyword evidence="3 11" id="KW-0436">Ligase</keyword>
<keyword evidence="4 11" id="KW-0547">Nucleotide-binding</keyword>
<evidence type="ECO:0000256" key="3">
    <source>
        <dbReference type="ARBA" id="ARBA00022598"/>
    </source>
</evidence>
<evidence type="ECO:0000256" key="11">
    <source>
        <dbReference type="HAMAP-Rule" id="MF_02006"/>
    </source>
</evidence>
<evidence type="ECO:0000256" key="8">
    <source>
        <dbReference type="ARBA" id="ARBA00023146"/>
    </source>
</evidence>
<dbReference type="GO" id="GO:0003723">
    <property type="term" value="F:RNA binding"/>
    <property type="evidence" value="ECO:0007669"/>
    <property type="project" value="UniProtKB-KW"/>
</dbReference>
<feature type="binding site" evidence="11">
    <location>
        <position position="240"/>
    </location>
    <ligand>
        <name>ATP</name>
        <dbReference type="ChEBI" id="CHEBI:30616"/>
    </ligand>
</feature>
<dbReference type="Gene3D" id="1.10.240.10">
    <property type="entry name" value="Tyrosyl-Transfer RNA Synthetase"/>
    <property type="match status" value="1"/>
</dbReference>
<reference evidence="15" key="1">
    <citation type="submission" date="2015-08" db="EMBL/GenBank/DDBJ databases">
        <authorList>
            <person name="Varghese N."/>
        </authorList>
    </citation>
    <scope>NUCLEOTIDE SEQUENCE [LARGE SCALE GENOMIC DNA]</scope>
    <source>
        <strain evidence="15">JCM 18476</strain>
    </source>
</reference>
<sequence>MTQQNIDLLADLQARGLIAQMTAEEELRAHLSSGRRTLYCGFDPTADSLHLGHLVPLLVLKRCQDAGHNPIALVGGATGMIGDPSFKAAERSLNTSDVVASWADKIKGQVSQFIAFEGVDNPARVVNNLDWTGNMNVIDFLREIGKHFSVNAMINKESVQQRLNREGAGISFTEFSYALLQGMDFAELNRQYDCTLQVGGSDQWGNIVGGIDLSRRQNQAQVFGLTVPLVTKADGTKFGKTESGAVWLDPKKTSQYSFYQFWLGTADADVYKFLKYFTFMSVEEIDAIEKADQENGGKPQAQAILAREATRLVHGEEGLAAAERITQALFSGETDQLSEQDLEQIQLDGLPSSSLVGINLSETPLTTLLADAGLAASGKQVKDALQRNSVFVNGVAKGMDDNMAAADIFTADNGYYGKYFLVKLGKKKHHLFAL</sequence>
<feature type="domain" description="Tyrosine--tRNA ligase SYY-like C-terminal" evidence="13">
    <location>
        <begin position="342"/>
        <end position="431"/>
    </location>
</feature>
<dbReference type="SUPFAM" id="SSF55174">
    <property type="entry name" value="Alpha-L RNA-binding motif"/>
    <property type="match status" value="1"/>
</dbReference>
<dbReference type="SUPFAM" id="SSF52374">
    <property type="entry name" value="Nucleotidylyl transferase"/>
    <property type="match status" value="1"/>
</dbReference>